<evidence type="ECO:0000259" key="9">
    <source>
        <dbReference type="PROSITE" id="PS51767"/>
    </source>
</evidence>
<dbReference type="InterPro" id="IPR034163">
    <property type="entry name" value="Aspergillopepsin-like_cat_dom"/>
</dbReference>
<comment type="similarity">
    <text evidence="1">Belongs to the peptidase A1 family.</text>
</comment>
<keyword evidence="11" id="KW-1185">Reference proteome</keyword>
<feature type="domain" description="Peptidase A1" evidence="9">
    <location>
        <begin position="87"/>
        <end position="393"/>
    </location>
</feature>
<dbReference type="SUPFAM" id="SSF50630">
    <property type="entry name" value="Acid proteases"/>
    <property type="match status" value="1"/>
</dbReference>
<dbReference type="GO" id="GO:0006508">
    <property type="term" value="P:proteolysis"/>
    <property type="evidence" value="ECO:0007669"/>
    <property type="project" value="UniProtKB-KW"/>
</dbReference>
<evidence type="ECO:0000313" key="11">
    <source>
        <dbReference type="Proteomes" id="UP000700596"/>
    </source>
</evidence>
<dbReference type="Gene3D" id="2.40.70.10">
    <property type="entry name" value="Acid Proteases"/>
    <property type="match status" value="2"/>
</dbReference>
<evidence type="ECO:0000256" key="1">
    <source>
        <dbReference type="ARBA" id="ARBA00007447"/>
    </source>
</evidence>
<dbReference type="InterPro" id="IPR021109">
    <property type="entry name" value="Peptidase_aspartic_dom_sf"/>
</dbReference>
<dbReference type="PROSITE" id="PS51767">
    <property type="entry name" value="PEPTIDASE_A1"/>
    <property type="match status" value="1"/>
</dbReference>
<dbReference type="FunFam" id="2.40.70.10:FF:000026">
    <property type="entry name" value="Endothiapepsin"/>
    <property type="match status" value="1"/>
</dbReference>
<dbReference type="PRINTS" id="PR00792">
    <property type="entry name" value="PEPSIN"/>
</dbReference>
<dbReference type="EMBL" id="JAGMWT010000005">
    <property type="protein sequence ID" value="KAH7128343.1"/>
    <property type="molecule type" value="Genomic_DNA"/>
</dbReference>
<dbReference type="InterPro" id="IPR001461">
    <property type="entry name" value="Aspartic_peptidase_A1"/>
</dbReference>
<keyword evidence="3" id="KW-0064">Aspartyl protease</keyword>
<name>A0A9P9IMU8_9PLEO</name>
<keyword evidence="5" id="KW-0325">Glycoprotein</keyword>
<dbReference type="FunFam" id="2.40.70.10:FF:000024">
    <property type="entry name" value="Endothiapepsin"/>
    <property type="match status" value="1"/>
</dbReference>
<dbReference type="CDD" id="cd06097">
    <property type="entry name" value="Aspergillopepsin_like"/>
    <property type="match status" value="1"/>
</dbReference>
<keyword evidence="8" id="KW-0732">Signal</keyword>
<feature type="active site" evidence="7">
    <location>
        <position position="103"/>
    </location>
</feature>
<accession>A0A9P9IMU8</accession>
<dbReference type="OrthoDB" id="2747330at2759"/>
<dbReference type="InterPro" id="IPR033121">
    <property type="entry name" value="PEPTIDASE_A1"/>
</dbReference>
<organism evidence="10 11">
    <name type="scientific">Dendryphion nanum</name>
    <dbReference type="NCBI Taxonomy" id="256645"/>
    <lineage>
        <taxon>Eukaryota</taxon>
        <taxon>Fungi</taxon>
        <taxon>Dikarya</taxon>
        <taxon>Ascomycota</taxon>
        <taxon>Pezizomycotina</taxon>
        <taxon>Dothideomycetes</taxon>
        <taxon>Pleosporomycetidae</taxon>
        <taxon>Pleosporales</taxon>
        <taxon>Torulaceae</taxon>
        <taxon>Dendryphion</taxon>
    </lineage>
</organism>
<evidence type="ECO:0000256" key="3">
    <source>
        <dbReference type="ARBA" id="ARBA00022750"/>
    </source>
</evidence>
<protein>
    <submittedName>
        <fullName evidence="10">Aspartic protease PEP1</fullName>
    </submittedName>
</protein>
<proteinExistence type="inferred from homology"/>
<dbReference type="Proteomes" id="UP000700596">
    <property type="component" value="Unassembled WGS sequence"/>
</dbReference>
<reference evidence="10" key="1">
    <citation type="journal article" date="2021" name="Nat. Commun.">
        <title>Genetic determinants of endophytism in the Arabidopsis root mycobiome.</title>
        <authorList>
            <person name="Mesny F."/>
            <person name="Miyauchi S."/>
            <person name="Thiergart T."/>
            <person name="Pickel B."/>
            <person name="Atanasova L."/>
            <person name="Karlsson M."/>
            <person name="Huettel B."/>
            <person name="Barry K.W."/>
            <person name="Haridas S."/>
            <person name="Chen C."/>
            <person name="Bauer D."/>
            <person name="Andreopoulos W."/>
            <person name="Pangilinan J."/>
            <person name="LaButti K."/>
            <person name="Riley R."/>
            <person name="Lipzen A."/>
            <person name="Clum A."/>
            <person name="Drula E."/>
            <person name="Henrissat B."/>
            <person name="Kohler A."/>
            <person name="Grigoriev I.V."/>
            <person name="Martin F.M."/>
            <person name="Hacquard S."/>
        </authorList>
    </citation>
    <scope>NUCLEOTIDE SEQUENCE</scope>
    <source>
        <strain evidence="10">MPI-CAGE-CH-0243</strain>
    </source>
</reference>
<keyword evidence="4" id="KW-0378">Hydrolase</keyword>
<dbReference type="PANTHER" id="PTHR47966:SF2">
    <property type="entry name" value="ASPERGILLOPEPSIN-1-RELATED"/>
    <property type="match status" value="1"/>
</dbReference>
<evidence type="ECO:0000256" key="4">
    <source>
        <dbReference type="ARBA" id="ARBA00022801"/>
    </source>
</evidence>
<evidence type="ECO:0000313" key="10">
    <source>
        <dbReference type="EMBL" id="KAH7128343.1"/>
    </source>
</evidence>
<evidence type="ECO:0000256" key="8">
    <source>
        <dbReference type="SAM" id="SignalP"/>
    </source>
</evidence>
<dbReference type="PANTHER" id="PTHR47966">
    <property type="entry name" value="BETA-SITE APP-CLEAVING ENZYME, ISOFORM A-RELATED"/>
    <property type="match status" value="1"/>
</dbReference>
<feature type="active site" evidence="7">
    <location>
        <position position="284"/>
    </location>
</feature>
<keyword evidence="2 10" id="KW-0645">Protease</keyword>
<comment type="caution">
    <text evidence="10">The sequence shown here is derived from an EMBL/GenBank/DDBJ whole genome shotgun (WGS) entry which is preliminary data.</text>
</comment>
<feature type="chain" id="PRO_5040380757" evidence="8">
    <location>
        <begin position="21"/>
        <end position="398"/>
    </location>
</feature>
<gene>
    <name evidence="10" type="ORF">B0J11DRAFT_268739</name>
</gene>
<sequence>MSSTTSLLVAALAFFGSVNASPVELHKRKAFSLHQVERKKFLRNGPRQMAKDLAKYNIQVPESVIVAAAAVNGSAPAVPVDEYDSLYLTPVTVGNSTVQLDLDTGSADLWVFSSLQASAQLTGHDYYKVDPAKKLEGASWRITYGDGSGAAGAVYADKAVVGGVTATSQAIGAATSVSTAFQRDVDTDGLLGLSFSTLNTIRPTPQKTWIDNVKDSLTQPLFAVALKYHAAGTYDFGFIDKSKYTGDITWVDVNDADGFWEFTGTGYTVGTGTEVNTTIVAIGDTGTTLLYLPPAIVAAYYGKVSGAQNPRDIGGWVFPCNSTLPDFSITIGGKKQVLPGKHINYAPLQVGSATCYGGIQRNDGLPFSVFGDIFLKSKYVVHEMGARPRLGFAQQVGV</sequence>
<feature type="signal peptide" evidence="8">
    <location>
        <begin position="1"/>
        <end position="20"/>
    </location>
</feature>
<evidence type="ECO:0000256" key="6">
    <source>
        <dbReference type="ARBA" id="ARBA00055396"/>
    </source>
</evidence>
<comment type="function">
    <text evidence="6">Secreted aspartic endopeptidase that allows assimilation of proteinaceous substrates. The scissile peptide bond is attacked by a nucleophilic water molecule activated by two aspartic residues in the active site. Shows a broad primary substrate specificity. Favors hydrophobic residues at the P1 and P1' positions.</text>
</comment>
<dbReference type="GO" id="GO:0004190">
    <property type="term" value="F:aspartic-type endopeptidase activity"/>
    <property type="evidence" value="ECO:0007669"/>
    <property type="project" value="UniProtKB-KW"/>
</dbReference>
<dbReference type="AlphaFoldDB" id="A0A9P9IMU8"/>
<evidence type="ECO:0000256" key="2">
    <source>
        <dbReference type="ARBA" id="ARBA00022670"/>
    </source>
</evidence>
<dbReference type="Pfam" id="PF00026">
    <property type="entry name" value="Asp"/>
    <property type="match status" value="1"/>
</dbReference>
<evidence type="ECO:0000256" key="7">
    <source>
        <dbReference type="PIRSR" id="PIRSR601461-1"/>
    </source>
</evidence>
<evidence type="ECO:0000256" key="5">
    <source>
        <dbReference type="ARBA" id="ARBA00023180"/>
    </source>
</evidence>